<protein>
    <submittedName>
        <fullName evidence="8">Lipoprotein signal peptidase</fullName>
        <ecNumber evidence="8">3.4.23.36</ecNumber>
    </submittedName>
</protein>
<dbReference type="EMBL" id="FPHZ01000037">
    <property type="protein sequence ID" value="SFV87549.1"/>
    <property type="molecule type" value="Genomic_DNA"/>
</dbReference>
<feature type="transmembrane region" description="Helical" evidence="7">
    <location>
        <begin position="90"/>
        <end position="108"/>
    </location>
</feature>
<keyword evidence="2" id="KW-0645">Protease</keyword>
<reference evidence="8" key="1">
    <citation type="submission" date="2016-10" db="EMBL/GenBank/DDBJ databases">
        <authorList>
            <person name="de Groot N.N."/>
        </authorList>
    </citation>
    <scope>NUCLEOTIDE SEQUENCE</scope>
</reference>
<dbReference type="GO" id="GO:0006508">
    <property type="term" value="P:proteolysis"/>
    <property type="evidence" value="ECO:0007669"/>
    <property type="project" value="UniProtKB-KW"/>
</dbReference>
<dbReference type="HAMAP" id="MF_00161">
    <property type="entry name" value="LspA"/>
    <property type="match status" value="1"/>
</dbReference>
<feature type="transmembrane region" description="Helical" evidence="7">
    <location>
        <begin position="128"/>
        <end position="149"/>
    </location>
</feature>
<evidence type="ECO:0000256" key="4">
    <source>
        <dbReference type="ARBA" id="ARBA00022801"/>
    </source>
</evidence>
<dbReference type="NCBIfam" id="TIGR00077">
    <property type="entry name" value="lspA"/>
    <property type="match status" value="1"/>
</dbReference>
<evidence type="ECO:0000256" key="3">
    <source>
        <dbReference type="ARBA" id="ARBA00022692"/>
    </source>
</evidence>
<dbReference type="PANTHER" id="PTHR33695:SF1">
    <property type="entry name" value="LIPOPROTEIN SIGNAL PEPTIDASE"/>
    <property type="match status" value="1"/>
</dbReference>
<gene>
    <name evidence="8" type="ORF">MNB_SUP05-SYMBIONT-5-821</name>
</gene>
<evidence type="ECO:0000313" key="8">
    <source>
        <dbReference type="EMBL" id="SFV87549.1"/>
    </source>
</evidence>
<keyword evidence="3 7" id="KW-0812">Transmembrane</keyword>
<evidence type="ECO:0000256" key="6">
    <source>
        <dbReference type="ARBA" id="ARBA00023136"/>
    </source>
</evidence>
<feature type="transmembrane region" description="Helical" evidence="7">
    <location>
        <begin position="65"/>
        <end position="83"/>
    </location>
</feature>
<keyword evidence="6 7" id="KW-0472">Membrane</keyword>
<evidence type="ECO:0000256" key="2">
    <source>
        <dbReference type="ARBA" id="ARBA00022670"/>
    </source>
</evidence>
<dbReference type="InterPro" id="IPR001872">
    <property type="entry name" value="Peptidase_A8"/>
</dbReference>
<dbReference type="PRINTS" id="PR00781">
    <property type="entry name" value="LIPOSIGPTASE"/>
</dbReference>
<keyword evidence="4 8" id="KW-0378">Hydrolase</keyword>
<dbReference type="PANTHER" id="PTHR33695">
    <property type="entry name" value="LIPOPROTEIN SIGNAL PEPTIDASE"/>
    <property type="match status" value="1"/>
</dbReference>
<proteinExistence type="inferred from homology"/>
<dbReference type="AlphaFoldDB" id="A0A1W1E0R9"/>
<accession>A0A1W1E0R9</accession>
<organism evidence="8">
    <name type="scientific">hydrothermal vent metagenome</name>
    <dbReference type="NCBI Taxonomy" id="652676"/>
    <lineage>
        <taxon>unclassified sequences</taxon>
        <taxon>metagenomes</taxon>
        <taxon>ecological metagenomes</taxon>
    </lineage>
</organism>
<dbReference type="EC" id="3.4.23.36" evidence="8"/>
<sequence length="153" mass="17701">MNIKHKNYFLLTLLLIVADQLSKWLSYQYLGLMSQEITGFLSLTFAQNYGAAFSFLANQDGWQRYFLSAISIIASIILTMWLFKTPSKYKFKLIALTLILSGTLGNLIDRVMNGFVVDFIDLHYQNFHWPIFNFADIFITVGVVLLLIVDWKK</sequence>
<dbReference type="Pfam" id="PF01252">
    <property type="entry name" value="Peptidase_A8"/>
    <property type="match status" value="1"/>
</dbReference>
<keyword evidence="1" id="KW-1003">Cell membrane</keyword>
<evidence type="ECO:0000256" key="7">
    <source>
        <dbReference type="SAM" id="Phobius"/>
    </source>
</evidence>
<keyword evidence="8" id="KW-0449">Lipoprotein</keyword>
<evidence type="ECO:0000256" key="5">
    <source>
        <dbReference type="ARBA" id="ARBA00022989"/>
    </source>
</evidence>
<dbReference type="GO" id="GO:0016020">
    <property type="term" value="C:membrane"/>
    <property type="evidence" value="ECO:0007669"/>
    <property type="project" value="InterPro"/>
</dbReference>
<name>A0A1W1E0R9_9ZZZZ</name>
<dbReference type="GO" id="GO:0004190">
    <property type="term" value="F:aspartic-type endopeptidase activity"/>
    <property type="evidence" value="ECO:0007669"/>
    <property type="project" value="UniProtKB-EC"/>
</dbReference>
<dbReference type="PROSITE" id="PS00855">
    <property type="entry name" value="SPASE_II"/>
    <property type="match status" value="1"/>
</dbReference>
<keyword evidence="5 7" id="KW-1133">Transmembrane helix</keyword>
<evidence type="ECO:0000256" key="1">
    <source>
        <dbReference type="ARBA" id="ARBA00022475"/>
    </source>
</evidence>